<protein>
    <submittedName>
        <fullName evidence="2">Uncharacterized protein</fullName>
    </submittedName>
</protein>
<dbReference type="EMBL" id="JANAWD010000360">
    <property type="protein sequence ID" value="KAJ3480697.1"/>
    <property type="molecule type" value="Genomic_DNA"/>
</dbReference>
<feature type="compositionally biased region" description="Low complexity" evidence="1">
    <location>
        <begin position="331"/>
        <end position="359"/>
    </location>
</feature>
<evidence type="ECO:0000313" key="2">
    <source>
        <dbReference type="EMBL" id="KAJ3480697.1"/>
    </source>
</evidence>
<reference evidence="2" key="1">
    <citation type="submission" date="2022-07" db="EMBL/GenBank/DDBJ databases">
        <title>Genome Sequence of Physisporinus lineatus.</title>
        <authorList>
            <person name="Buettner E."/>
        </authorList>
    </citation>
    <scope>NUCLEOTIDE SEQUENCE</scope>
    <source>
        <strain evidence="2">VT162</strain>
    </source>
</reference>
<proteinExistence type="predicted"/>
<dbReference type="AlphaFoldDB" id="A0AAD5UXU3"/>
<feature type="region of interest" description="Disordered" evidence="1">
    <location>
        <begin position="321"/>
        <end position="404"/>
    </location>
</feature>
<accession>A0AAD5UXU3</accession>
<evidence type="ECO:0000256" key="1">
    <source>
        <dbReference type="SAM" id="MobiDB-lite"/>
    </source>
</evidence>
<organism evidence="2 3">
    <name type="scientific">Meripilus lineatus</name>
    <dbReference type="NCBI Taxonomy" id="2056292"/>
    <lineage>
        <taxon>Eukaryota</taxon>
        <taxon>Fungi</taxon>
        <taxon>Dikarya</taxon>
        <taxon>Basidiomycota</taxon>
        <taxon>Agaricomycotina</taxon>
        <taxon>Agaricomycetes</taxon>
        <taxon>Polyporales</taxon>
        <taxon>Meripilaceae</taxon>
        <taxon>Meripilus</taxon>
    </lineage>
</organism>
<name>A0AAD5UXU3_9APHY</name>
<keyword evidence="3" id="KW-1185">Reference proteome</keyword>
<evidence type="ECO:0000313" key="3">
    <source>
        <dbReference type="Proteomes" id="UP001212997"/>
    </source>
</evidence>
<dbReference type="Proteomes" id="UP001212997">
    <property type="component" value="Unassembled WGS sequence"/>
</dbReference>
<gene>
    <name evidence="2" type="ORF">NLI96_g8159</name>
</gene>
<sequence length="676" mass="77106">MDRHEDDIPVTKFGHNDCEGHPWPDLAAKKVEGEIMSCMDGQVGAIDQDNRYLITTPNADFIPQLHLGFDRVKVRADARFGLHDPIQWPQIFHPSHKWMSCILRRSTSPLDRLSCMWKTPIPEDFQVTYPHTEIPWGVIKPHLRRELASLVDSLYEGCTQAWQSYHDPLLYRHAVRMRDSLTRLECPSTYRDMLRQVVCVQRFYLYTKAILDWNTIVAPRMSKPGPHPTLFKYMGAFTNNFEDAQRLFGIGIPVWVLRKPQQLRSDVVVKHLVDLTVPDSIVTEDGEFGHQIYFGRIGLNHLEAITRYGSQYLDIDDNPYINPGDGFQRDPGSSTISGASGASSSQSASQSQPTPSSGSKQPASGTSKRPKPYDRTNAKQGSTKKPPQHQGCDKRMDPTGDWVPSPCPAWAEAVRTLDMEKAPMNASESRLHVPEPALVFSPEKAFRRNLYVRHWVLFREALVYSLRHSFHLTSPAPGNQQWRFYFTYGPDPPSSKTGTKTAERKARVAEYFRKVFKFRGSDNLSFFGEEVPEEVPVPLLKKIAWDLYELGFRQGLLSLDRHHCKERDDEEFFRFNRIAEVFPDGHAHAVTELPTINAGLAADDIRDRAASLNALRRVLRRWPTAPESITKMGELSKECKVPSLEAAERTLAQYYCEEFLTLTGRVPVVPRRFPFA</sequence>
<comment type="caution">
    <text evidence="2">The sequence shown here is derived from an EMBL/GenBank/DDBJ whole genome shotgun (WGS) entry which is preliminary data.</text>
</comment>